<dbReference type="OrthoDB" id="2405944at2759"/>
<proteinExistence type="predicted"/>
<evidence type="ECO:0008006" key="4">
    <source>
        <dbReference type="Google" id="ProtNLM"/>
    </source>
</evidence>
<name>A0A4V5N470_9PEZI</name>
<organism evidence="2 3">
    <name type="scientific">Salinomyces thailandicus</name>
    <dbReference type="NCBI Taxonomy" id="706561"/>
    <lineage>
        <taxon>Eukaryota</taxon>
        <taxon>Fungi</taxon>
        <taxon>Dikarya</taxon>
        <taxon>Ascomycota</taxon>
        <taxon>Pezizomycotina</taxon>
        <taxon>Dothideomycetes</taxon>
        <taxon>Dothideomycetidae</taxon>
        <taxon>Mycosphaerellales</taxon>
        <taxon>Teratosphaeriaceae</taxon>
        <taxon>Salinomyces</taxon>
    </lineage>
</organism>
<dbReference type="Gene3D" id="3.40.50.300">
    <property type="entry name" value="P-loop containing nucleotide triphosphate hydrolases"/>
    <property type="match status" value="1"/>
</dbReference>
<dbReference type="Pfam" id="PF19798">
    <property type="entry name" value="Sulfotransfer_5"/>
    <property type="match status" value="1"/>
</dbReference>
<evidence type="ECO:0000313" key="3">
    <source>
        <dbReference type="Proteomes" id="UP000308549"/>
    </source>
</evidence>
<dbReference type="PANTHER" id="PTHR48419:SF1">
    <property type="entry name" value="SULFOTRANSFERASE DOMAIN-CONTAINING PROTEIN"/>
    <property type="match status" value="1"/>
</dbReference>
<dbReference type="EMBL" id="NAJL01000027">
    <property type="protein sequence ID" value="TKA26599.1"/>
    <property type="molecule type" value="Genomic_DNA"/>
</dbReference>
<reference evidence="2 3" key="1">
    <citation type="submission" date="2017-03" db="EMBL/GenBank/DDBJ databases">
        <title>Genomes of endolithic fungi from Antarctica.</title>
        <authorList>
            <person name="Coleine C."/>
            <person name="Masonjones S."/>
            <person name="Stajich J.E."/>
        </authorList>
    </citation>
    <scope>NUCLEOTIDE SEQUENCE [LARGE SCALE GENOMIC DNA]</scope>
    <source>
        <strain evidence="2 3">CCFEE 6315</strain>
    </source>
</reference>
<sequence>MSNNNPIFVATHPRACSTAFERVFMTQRKTLQTIHEPFGDAFYYGPERMGARFETDEKARETSGFAQSTFKTILDRIEREAAEGKRVFIKDMAYYLVPPEDQAPCVAPSLMNVKRGVGTEAQLNQQGGLGLEGLNGVDSPQDSAVNLDSPPKSPPFPYETRSEPKNPTIVPREILERFHFTFLIRHPNRSIPSYYRCCVPPLVERSGFHKFNPSEAGYDELKKFFDYCKDTGLTGPKICDRPDTETSTGAYSEKPTGVEICVIDADDLLDDPEGILRKFCKSIDVPFTPDMLNWNNDEDQEFAQEAFAKWDGWHDDAINSKDLKPRAHKQKPKSTDEFYAEWVDKYGQEGADVIRRTAEANVEAYEYLKGFAIRA</sequence>
<dbReference type="Proteomes" id="UP000308549">
    <property type="component" value="Unassembled WGS sequence"/>
</dbReference>
<dbReference type="SUPFAM" id="SSF52540">
    <property type="entry name" value="P-loop containing nucleoside triphosphate hydrolases"/>
    <property type="match status" value="1"/>
</dbReference>
<comment type="caution">
    <text evidence="2">The sequence shown here is derived from an EMBL/GenBank/DDBJ whole genome shotgun (WGS) entry which is preliminary data.</text>
</comment>
<evidence type="ECO:0000256" key="1">
    <source>
        <dbReference type="SAM" id="MobiDB-lite"/>
    </source>
</evidence>
<keyword evidence="3" id="KW-1185">Reference proteome</keyword>
<dbReference type="AlphaFoldDB" id="A0A4V5N470"/>
<protein>
    <recommendedName>
        <fullName evidence="4">P-loop containing nucleoside triphosphate hydrolase protein</fullName>
    </recommendedName>
</protein>
<evidence type="ECO:0000313" key="2">
    <source>
        <dbReference type="EMBL" id="TKA26599.1"/>
    </source>
</evidence>
<dbReference type="InterPro" id="IPR027417">
    <property type="entry name" value="P-loop_NTPase"/>
</dbReference>
<gene>
    <name evidence="2" type="ORF">B0A50_04707</name>
</gene>
<dbReference type="PANTHER" id="PTHR48419">
    <property type="entry name" value="SULFOTRANSFERASE DOMAIN-CONTAINING PROTEIN"/>
    <property type="match status" value="1"/>
</dbReference>
<accession>A0A4V5N470</accession>
<feature type="region of interest" description="Disordered" evidence="1">
    <location>
        <begin position="127"/>
        <end position="165"/>
    </location>
</feature>
<dbReference type="InterPro" id="IPR053226">
    <property type="entry name" value="Pyrrolopyrazine_biosynth_F"/>
</dbReference>